<accession>A0A914ZGP4</accession>
<keyword evidence="2" id="KW-1133">Transmembrane helix</keyword>
<reference evidence="4" key="1">
    <citation type="submission" date="2022-11" db="UniProtKB">
        <authorList>
            <consortium name="WormBaseParasite"/>
        </authorList>
    </citation>
    <scope>IDENTIFICATION</scope>
</reference>
<keyword evidence="3" id="KW-1185">Reference proteome</keyword>
<keyword evidence="2" id="KW-0812">Transmembrane</keyword>
<evidence type="ECO:0000313" key="3">
    <source>
        <dbReference type="Proteomes" id="UP000887569"/>
    </source>
</evidence>
<feature type="transmembrane region" description="Helical" evidence="2">
    <location>
        <begin position="43"/>
        <end position="64"/>
    </location>
</feature>
<protein>
    <submittedName>
        <fullName evidence="4">Uncharacterized protein</fullName>
    </submittedName>
</protein>
<dbReference type="AlphaFoldDB" id="A0A914ZGP4"/>
<proteinExistence type="predicted"/>
<dbReference type="Proteomes" id="UP000887569">
    <property type="component" value="Unplaced"/>
</dbReference>
<dbReference type="WBParaSite" id="PgB03_g021_t02">
    <property type="protein sequence ID" value="PgB03_g021_t02"/>
    <property type="gene ID" value="PgB03_g021"/>
</dbReference>
<sequence length="99" mass="11385">MHLSKTTELHLNVSEDAKNTDTTANENTENALHKKLNQLKASCFPTSSAVNHVPFLAFFYFRFIKFPLLIRQQTSLYSFFISIICQFYLSKIAVHLSGR</sequence>
<keyword evidence="2" id="KW-0472">Membrane</keyword>
<evidence type="ECO:0000313" key="4">
    <source>
        <dbReference type="WBParaSite" id="PgB03_g021_t02"/>
    </source>
</evidence>
<feature type="compositionally biased region" description="Basic and acidic residues" evidence="1">
    <location>
        <begin position="1"/>
        <end position="19"/>
    </location>
</feature>
<organism evidence="3 4">
    <name type="scientific">Parascaris univalens</name>
    <name type="common">Nematode worm</name>
    <dbReference type="NCBI Taxonomy" id="6257"/>
    <lineage>
        <taxon>Eukaryota</taxon>
        <taxon>Metazoa</taxon>
        <taxon>Ecdysozoa</taxon>
        <taxon>Nematoda</taxon>
        <taxon>Chromadorea</taxon>
        <taxon>Rhabditida</taxon>
        <taxon>Spirurina</taxon>
        <taxon>Ascaridomorpha</taxon>
        <taxon>Ascaridoidea</taxon>
        <taxon>Ascarididae</taxon>
        <taxon>Parascaris</taxon>
    </lineage>
</organism>
<evidence type="ECO:0000256" key="1">
    <source>
        <dbReference type="SAM" id="MobiDB-lite"/>
    </source>
</evidence>
<feature type="transmembrane region" description="Helical" evidence="2">
    <location>
        <begin position="76"/>
        <end position="94"/>
    </location>
</feature>
<feature type="region of interest" description="Disordered" evidence="1">
    <location>
        <begin position="1"/>
        <end position="27"/>
    </location>
</feature>
<evidence type="ECO:0000256" key="2">
    <source>
        <dbReference type="SAM" id="Phobius"/>
    </source>
</evidence>
<name>A0A914ZGP4_PARUN</name>